<sequence>MNKVDNLFSAMEFKNSYRTEEKESQTGKEYLDKRAKEREKKRREDTIKAQQKISGGGNPATLGS</sequence>
<feature type="compositionally biased region" description="Basic and acidic residues" evidence="1">
    <location>
        <begin position="15"/>
        <end position="47"/>
    </location>
</feature>
<evidence type="ECO:0000313" key="2">
    <source>
        <dbReference type="EMBL" id="MEY8537594.1"/>
    </source>
</evidence>
<dbReference type="EMBL" id="JBCLSQ010000007">
    <property type="protein sequence ID" value="MEY8537594.1"/>
    <property type="molecule type" value="Genomic_DNA"/>
</dbReference>
<accession>A0ABV4D946</accession>
<comment type="caution">
    <text evidence="2">The sequence shown here is derived from an EMBL/GenBank/DDBJ whole genome shotgun (WGS) entry which is preliminary data.</text>
</comment>
<name>A0ABV4D946_9LACT</name>
<organism evidence="2 3">
    <name type="scientific">Lactococcus muris</name>
    <dbReference type="NCBI Taxonomy" id="2941330"/>
    <lineage>
        <taxon>Bacteria</taxon>
        <taxon>Bacillati</taxon>
        <taxon>Bacillota</taxon>
        <taxon>Bacilli</taxon>
        <taxon>Lactobacillales</taxon>
        <taxon>Streptococcaceae</taxon>
        <taxon>Lactococcus</taxon>
    </lineage>
</organism>
<dbReference type="Proteomes" id="UP001565242">
    <property type="component" value="Unassembled WGS sequence"/>
</dbReference>
<dbReference type="RefSeq" id="WP_202230068.1">
    <property type="nucleotide sequence ID" value="NZ_JBCLSQ010000007.1"/>
</dbReference>
<evidence type="ECO:0000313" key="3">
    <source>
        <dbReference type="Proteomes" id="UP001565242"/>
    </source>
</evidence>
<evidence type="ECO:0000256" key="1">
    <source>
        <dbReference type="SAM" id="MobiDB-lite"/>
    </source>
</evidence>
<reference evidence="2 3" key="1">
    <citation type="submission" date="2024-03" db="EMBL/GenBank/DDBJ databases">
        <title>Mouse gut bacterial collection (mGBC) of GemPharmatech.</title>
        <authorList>
            <person name="He Y."/>
            <person name="Dong L."/>
            <person name="Wu D."/>
            <person name="Gao X."/>
            <person name="Lin Z."/>
        </authorList>
    </citation>
    <scope>NUCLEOTIDE SEQUENCE [LARGE SCALE GENOMIC DNA]</scope>
    <source>
        <strain evidence="2 3">20-218</strain>
    </source>
</reference>
<feature type="region of interest" description="Disordered" evidence="1">
    <location>
        <begin position="1"/>
        <end position="64"/>
    </location>
</feature>
<proteinExistence type="predicted"/>
<protein>
    <submittedName>
        <fullName evidence="2">Uncharacterized protein</fullName>
    </submittedName>
</protein>
<keyword evidence="3" id="KW-1185">Reference proteome</keyword>
<gene>
    <name evidence="2" type="ORF">AALM99_03900</name>
</gene>